<name>A0A3B0Y9D5_9ZZZZ</name>
<organism evidence="1">
    <name type="scientific">hydrothermal vent metagenome</name>
    <dbReference type="NCBI Taxonomy" id="652676"/>
    <lineage>
        <taxon>unclassified sequences</taxon>
        <taxon>metagenomes</taxon>
        <taxon>ecological metagenomes</taxon>
    </lineage>
</organism>
<dbReference type="EMBL" id="UOFL01000034">
    <property type="protein sequence ID" value="VAW71932.1"/>
    <property type="molecule type" value="Genomic_DNA"/>
</dbReference>
<protein>
    <submittedName>
        <fullName evidence="1">Uncharacterized protein</fullName>
    </submittedName>
</protein>
<proteinExistence type="predicted"/>
<sequence>MKIEPNFIKRCTVYRPVQHELSEGTKFALGVTEGFSVKILTDAELFARKITAALDRLEMDWKLLLQGKNYFRNGTKLVTGLFGLLKLEIEETAIYIEEHFQN</sequence>
<dbReference type="AlphaFoldDB" id="A0A3B0Y9D5"/>
<evidence type="ECO:0000313" key="1">
    <source>
        <dbReference type="EMBL" id="VAW71932.1"/>
    </source>
</evidence>
<accession>A0A3B0Y9D5</accession>
<gene>
    <name evidence="1" type="ORF">MNBD_GAMMA12-2961</name>
</gene>
<reference evidence="1" key="1">
    <citation type="submission" date="2018-06" db="EMBL/GenBank/DDBJ databases">
        <authorList>
            <person name="Zhirakovskaya E."/>
        </authorList>
    </citation>
    <scope>NUCLEOTIDE SEQUENCE</scope>
</reference>